<comment type="subcellular location">
    <subcellularLocation>
        <location evidence="1">Nucleus</location>
    </subcellularLocation>
</comment>
<evidence type="ECO:0000259" key="3">
    <source>
        <dbReference type="Pfam" id="PF03735"/>
    </source>
</evidence>
<name>A0ABN8T301_9CNID</name>
<feature type="non-terminal residue" evidence="4">
    <location>
        <position position="1"/>
    </location>
</feature>
<dbReference type="Pfam" id="PF03735">
    <property type="entry name" value="ENT"/>
    <property type="match status" value="1"/>
</dbReference>
<organism evidence="4 5">
    <name type="scientific">Porites evermanni</name>
    <dbReference type="NCBI Taxonomy" id="104178"/>
    <lineage>
        <taxon>Eukaryota</taxon>
        <taxon>Metazoa</taxon>
        <taxon>Cnidaria</taxon>
        <taxon>Anthozoa</taxon>
        <taxon>Hexacorallia</taxon>
        <taxon>Scleractinia</taxon>
        <taxon>Fungiina</taxon>
        <taxon>Poritidae</taxon>
        <taxon>Porites</taxon>
    </lineage>
</organism>
<dbReference type="InterPro" id="IPR033482">
    <property type="entry name" value="EMSY"/>
</dbReference>
<accession>A0ABN8T301</accession>
<protein>
    <recommendedName>
        <fullName evidence="3">ENT domain-containing protein</fullName>
    </recommendedName>
</protein>
<dbReference type="InterPro" id="IPR005491">
    <property type="entry name" value="ENT_dom"/>
</dbReference>
<dbReference type="InterPro" id="IPR036142">
    <property type="entry name" value="ENT_dom-like_sf"/>
</dbReference>
<keyword evidence="5" id="KW-1185">Reference proteome</keyword>
<dbReference type="PANTHER" id="PTHR16500">
    <property type="entry name" value="BRCA2-INTERACTING TRANSCRIPTIONAL REPRESSOR EMSY"/>
    <property type="match status" value="1"/>
</dbReference>
<evidence type="ECO:0000256" key="2">
    <source>
        <dbReference type="ARBA" id="ARBA00023242"/>
    </source>
</evidence>
<comment type="caution">
    <text evidence="4">The sequence shown here is derived from an EMBL/GenBank/DDBJ whole genome shotgun (WGS) entry which is preliminary data.</text>
</comment>
<dbReference type="EMBL" id="CALNXI010005742">
    <property type="protein sequence ID" value="CAH3198532.1"/>
    <property type="molecule type" value="Genomic_DNA"/>
</dbReference>
<feature type="domain" description="ENT" evidence="3">
    <location>
        <begin position="2"/>
        <end position="41"/>
    </location>
</feature>
<dbReference type="SUPFAM" id="SSF158639">
    <property type="entry name" value="ENT-like"/>
    <property type="match status" value="1"/>
</dbReference>
<dbReference type="Proteomes" id="UP001159427">
    <property type="component" value="Unassembled WGS sequence"/>
</dbReference>
<evidence type="ECO:0000313" key="5">
    <source>
        <dbReference type="Proteomes" id="UP001159427"/>
    </source>
</evidence>
<evidence type="ECO:0000313" key="4">
    <source>
        <dbReference type="EMBL" id="CAH3198532.1"/>
    </source>
</evidence>
<reference evidence="4 5" key="1">
    <citation type="submission" date="2022-05" db="EMBL/GenBank/DDBJ databases">
        <authorList>
            <consortium name="Genoscope - CEA"/>
            <person name="William W."/>
        </authorList>
    </citation>
    <scope>NUCLEOTIDE SEQUENCE [LARGE SCALE GENOMIC DNA]</scope>
</reference>
<dbReference type="PANTHER" id="PTHR16500:SF3">
    <property type="entry name" value="BRCA2-INTERACTING TRANSCRIPTIONAL REPRESSOR EMSY"/>
    <property type="match status" value="1"/>
</dbReference>
<keyword evidence="2" id="KW-0539">Nucleus</keyword>
<dbReference type="Gene3D" id="1.10.1240.40">
    <property type="entry name" value="ENT domain"/>
    <property type="match status" value="1"/>
</dbReference>
<sequence length="48" mass="5691">RAKKKILQELGAQLSISTERHRAEVRRAYSDDRLAIVAERYSRLQYFP</sequence>
<evidence type="ECO:0000256" key="1">
    <source>
        <dbReference type="ARBA" id="ARBA00004123"/>
    </source>
</evidence>
<gene>
    <name evidence="4" type="ORF">PEVE_00036246</name>
</gene>
<proteinExistence type="predicted"/>